<feature type="transmembrane region" description="Helical" evidence="4">
    <location>
        <begin position="448"/>
        <end position="465"/>
    </location>
</feature>
<feature type="transmembrane region" description="Helical" evidence="4">
    <location>
        <begin position="138"/>
        <end position="157"/>
    </location>
</feature>
<keyword evidence="4" id="KW-0472">Membrane</keyword>
<dbReference type="SUPFAM" id="SSF48452">
    <property type="entry name" value="TPR-like"/>
    <property type="match status" value="1"/>
</dbReference>
<evidence type="ECO:0000256" key="2">
    <source>
        <dbReference type="ARBA" id="ARBA00022803"/>
    </source>
</evidence>
<sequence length="817" mass="90479">MDANFLDGREVDIKTVSYDNPDETVELSEAGFLETKETIYSRTSRWFLCVGIFVLPLFFLPWTTSFLEFNKQMLLLVLAGVVLILWLLHVVISGQLSWRANSLDKGVVALLFAIFLSTVFSLARFKSLFGLTGSLSDALVTVIALSVFYFGIVNLFDDKGRKARAILEYSLFVVLLYGVLNMFGISVFRYIDISKFQFAASKTFNTVGSINALGMIAAAALPLFYKSNLSIFRYFNISRIGMILALVILVVLNWWVLWAVAIAGMATIIALDSLNHESGMVNRESKFRMSRFLLPMTVIVLGVFLMVVGFNLNFLKKDFPIEVAPSFGLSTNIAESVLKKSVAFGYGPENFSLAFDQYGAATLANTTLSSAKFFDSTSQVLNWAVDGGLIVLAAFAFLLWLIIKNISKHLSVRQAGRNINMSSEDIGVFSVLVALITGMFLYPFNLTLMFVAYVAMGLVAVSLWGDNKKSFNVEERASTSLVSSLGFIGGLILVLVGFYFGTVLYISDIKYAQALSSQDINKAASLLGEAVNWNGQDDRYYRTSSQVVLSLLSMELNKKAGDVDKTKVQNYLASVINLSKNATDVVPRESNNWSNLGNTYQSLIGIVDGVEKLAEDSYLKAAELRPGDASFYNKIGSMYLAKSDLARQLAASGGTNAARFQQEVVPDLNKAQENFQKAINISSSFGLAIYNLGVVYDRMGKVPEAIAQLEKIAPYNSDQPSLAFELGLLYYRNNQKDKAFSQLQNAVLLSPDFANARWYLGLLFEERQDIPNAMDQMRKILSVDANKDNQTVLTKLDELQRGKKTIPPKKVLDQKPL</sequence>
<dbReference type="SMART" id="SM00028">
    <property type="entry name" value="TPR"/>
    <property type="match status" value="3"/>
</dbReference>
<name>A0A1F8EE61_9BACT</name>
<protein>
    <submittedName>
        <fullName evidence="5">Uncharacterized protein</fullName>
    </submittedName>
</protein>
<accession>A0A1F8EE61</accession>
<keyword evidence="4" id="KW-1133">Transmembrane helix</keyword>
<feature type="transmembrane region" description="Helical" evidence="4">
    <location>
        <begin position="73"/>
        <end position="94"/>
    </location>
</feature>
<organism evidence="5 6">
    <name type="scientific">Candidatus Yanofskybacteria bacterium RIFCSPHIGHO2_01_FULL_41_26</name>
    <dbReference type="NCBI Taxonomy" id="1802661"/>
    <lineage>
        <taxon>Bacteria</taxon>
        <taxon>Candidatus Yanofskyibacteriota</taxon>
    </lineage>
</organism>
<feature type="transmembrane region" description="Helical" evidence="4">
    <location>
        <begin position="203"/>
        <end position="224"/>
    </location>
</feature>
<dbReference type="PANTHER" id="PTHR45586">
    <property type="entry name" value="TPR REPEAT-CONTAINING PROTEIN PA4667"/>
    <property type="match status" value="1"/>
</dbReference>
<feature type="transmembrane region" description="Helical" evidence="4">
    <location>
        <begin position="292"/>
        <end position="312"/>
    </location>
</feature>
<evidence type="ECO:0000256" key="1">
    <source>
        <dbReference type="ARBA" id="ARBA00022737"/>
    </source>
</evidence>
<dbReference type="Pfam" id="PF13432">
    <property type="entry name" value="TPR_16"/>
    <property type="match status" value="1"/>
</dbReference>
<feature type="transmembrane region" description="Helical" evidence="4">
    <location>
        <begin position="169"/>
        <end position="191"/>
    </location>
</feature>
<feature type="transmembrane region" description="Helical" evidence="4">
    <location>
        <begin position="255"/>
        <end position="271"/>
    </location>
</feature>
<dbReference type="InterPro" id="IPR051012">
    <property type="entry name" value="CellSynth/LPSAsmb/PSIAsmb"/>
</dbReference>
<dbReference type="STRING" id="1802661.A2649_00535"/>
<feature type="transmembrane region" description="Helical" evidence="4">
    <location>
        <begin position="485"/>
        <end position="506"/>
    </location>
</feature>
<dbReference type="EMBL" id="MGJB01000011">
    <property type="protein sequence ID" value="OGM98639.1"/>
    <property type="molecule type" value="Genomic_DNA"/>
</dbReference>
<comment type="caution">
    <text evidence="5">The sequence shown here is derived from an EMBL/GenBank/DDBJ whole genome shotgun (WGS) entry which is preliminary data.</text>
</comment>
<feature type="transmembrane region" description="Helical" evidence="4">
    <location>
        <begin position="106"/>
        <end position="126"/>
    </location>
</feature>
<dbReference type="PANTHER" id="PTHR45586:SF1">
    <property type="entry name" value="LIPOPOLYSACCHARIDE ASSEMBLY PROTEIN B"/>
    <property type="match status" value="1"/>
</dbReference>
<dbReference type="PROSITE" id="PS50005">
    <property type="entry name" value="TPR"/>
    <property type="match status" value="1"/>
</dbReference>
<evidence type="ECO:0000313" key="6">
    <source>
        <dbReference type="Proteomes" id="UP000176893"/>
    </source>
</evidence>
<dbReference type="Gene3D" id="1.25.40.10">
    <property type="entry name" value="Tetratricopeptide repeat domain"/>
    <property type="match status" value="2"/>
</dbReference>
<evidence type="ECO:0000256" key="3">
    <source>
        <dbReference type="PROSITE-ProRule" id="PRU00339"/>
    </source>
</evidence>
<keyword evidence="1" id="KW-0677">Repeat</keyword>
<feature type="transmembrane region" description="Helical" evidence="4">
    <location>
        <begin position="380"/>
        <end position="403"/>
    </location>
</feature>
<dbReference type="AlphaFoldDB" id="A0A1F8EE61"/>
<proteinExistence type="predicted"/>
<feature type="repeat" description="TPR" evidence="3">
    <location>
        <begin position="720"/>
        <end position="753"/>
    </location>
</feature>
<evidence type="ECO:0000256" key="4">
    <source>
        <dbReference type="SAM" id="Phobius"/>
    </source>
</evidence>
<keyword evidence="4" id="KW-0812">Transmembrane</keyword>
<reference evidence="5 6" key="1">
    <citation type="journal article" date="2016" name="Nat. Commun.">
        <title>Thousands of microbial genomes shed light on interconnected biogeochemical processes in an aquifer system.</title>
        <authorList>
            <person name="Anantharaman K."/>
            <person name="Brown C.T."/>
            <person name="Hug L.A."/>
            <person name="Sharon I."/>
            <person name="Castelle C.J."/>
            <person name="Probst A.J."/>
            <person name="Thomas B.C."/>
            <person name="Singh A."/>
            <person name="Wilkins M.J."/>
            <person name="Karaoz U."/>
            <person name="Brodie E.L."/>
            <person name="Williams K.H."/>
            <person name="Hubbard S.S."/>
            <person name="Banfield J.F."/>
        </authorList>
    </citation>
    <scope>NUCLEOTIDE SEQUENCE [LARGE SCALE GENOMIC DNA]</scope>
</reference>
<dbReference type="Proteomes" id="UP000176893">
    <property type="component" value="Unassembled WGS sequence"/>
</dbReference>
<dbReference type="InterPro" id="IPR019734">
    <property type="entry name" value="TPR_rpt"/>
</dbReference>
<evidence type="ECO:0000313" key="5">
    <source>
        <dbReference type="EMBL" id="OGM98639.1"/>
    </source>
</evidence>
<gene>
    <name evidence="5" type="ORF">A2649_00535</name>
</gene>
<feature type="transmembrane region" description="Helical" evidence="4">
    <location>
        <begin position="46"/>
        <end position="67"/>
    </location>
</feature>
<dbReference type="InterPro" id="IPR011990">
    <property type="entry name" value="TPR-like_helical_dom_sf"/>
</dbReference>
<keyword evidence="2 3" id="KW-0802">TPR repeat</keyword>